<protein>
    <submittedName>
        <fullName evidence="1">Protein-tyrosine-phosphatase</fullName>
    </submittedName>
</protein>
<keyword evidence="2" id="KW-1185">Reference proteome</keyword>
<dbReference type="PANTHER" id="PTHR43428">
    <property type="entry name" value="ARSENATE REDUCTASE"/>
    <property type="match status" value="1"/>
</dbReference>
<dbReference type="EMBL" id="JBHUOJ010000037">
    <property type="protein sequence ID" value="MFD2835056.1"/>
    <property type="molecule type" value="Genomic_DNA"/>
</dbReference>
<dbReference type="InterPro" id="IPR036196">
    <property type="entry name" value="Ptyr_pPase_sf"/>
</dbReference>
<dbReference type="Gene3D" id="3.40.50.2300">
    <property type="match status" value="1"/>
</dbReference>
<dbReference type="Proteomes" id="UP001597438">
    <property type="component" value="Unassembled WGS sequence"/>
</dbReference>
<name>A0ABW5X7K3_9FLAO</name>
<reference evidence="2" key="1">
    <citation type="journal article" date="2019" name="Int. J. Syst. Evol. Microbiol.">
        <title>The Global Catalogue of Microorganisms (GCM) 10K type strain sequencing project: providing services to taxonomists for standard genome sequencing and annotation.</title>
        <authorList>
            <consortium name="The Broad Institute Genomics Platform"/>
            <consortium name="The Broad Institute Genome Sequencing Center for Infectious Disease"/>
            <person name="Wu L."/>
            <person name="Ma J."/>
        </authorList>
    </citation>
    <scope>NUCLEOTIDE SEQUENCE [LARGE SCALE GENOMIC DNA]</scope>
    <source>
        <strain evidence="2">KCTC 52925</strain>
    </source>
</reference>
<dbReference type="SUPFAM" id="SSF52788">
    <property type="entry name" value="Phosphotyrosine protein phosphatases I"/>
    <property type="match status" value="1"/>
</dbReference>
<dbReference type="PANTHER" id="PTHR43428:SF1">
    <property type="entry name" value="ARSENATE REDUCTASE"/>
    <property type="match status" value="1"/>
</dbReference>
<comment type="caution">
    <text evidence="1">The sequence shown here is derived from an EMBL/GenBank/DDBJ whole genome shotgun (WGS) entry which is preliminary data.</text>
</comment>
<accession>A0ABW5X7K3</accession>
<evidence type="ECO:0000313" key="2">
    <source>
        <dbReference type="Proteomes" id="UP001597438"/>
    </source>
</evidence>
<evidence type="ECO:0000313" key="1">
    <source>
        <dbReference type="EMBL" id="MFD2835056.1"/>
    </source>
</evidence>
<sequence length="206" mass="23854">MYHKLENFISSLDTGAISEERKILLQPFIEFLISKFSNHGNINLNFICTHNSRRSHFGQIWAQTIARYFQYDHINCFSGGTENTEVFPQVIETFKEQGFKVLKLSEEHNPVYAIKYSDNERPIIGFSKEFDHFFNPRSGFAAIMTCSQADENCPYISGAEIRIALNYDDPKAFDNKPQKAEKYLERSIQIATELKFVFSEVKKALI</sequence>
<dbReference type="RefSeq" id="WP_251740196.1">
    <property type="nucleotide sequence ID" value="NZ_JBHUOJ010000037.1"/>
</dbReference>
<proteinExistence type="predicted"/>
<organism evidence="1 2">
    <name type="scientific">Christiangramia antarctica</name>
    <dbReference type="NCBI Taxonomy" id="2058158"/>
    <lineage>
        <taxon>Bacteria</taxon>
        <taxon>Pseudomonadati</taxon>
        <taxon>Bacteroidota</taxon>
        <taxon>Flavobacteriia</taxon>
        <taxon>Flavobacteriales</taxon>
        <taxon>Flavobacteriaceae</taxon>
        <taxon>Christiangramia</taxon>
    </lineage>
</organism>
<gene>
    <name evidence="1" type="ORF">ACFSYS_17335</name>
</gene>